<dbReference type="EMBL" id="CP020370">
    <property type="protein sequence ID" value="AUB79811.1"/>
    <property type="molecule type" value="Genomic_DNA"/>
</dbReference>
<dbReference type="Gene3D" id="1.10.260.40">
    <property type="entry name" value="lambda repressor-like DNA-binding domains"/>
    <property type="match status" value="1"/>
</dbReference>
<proteinExistence type="predicted"/>
<evidence type="ECO:0000259" key="2">
    <source>
        <dbReference type="Pfam" id="PF13744"/>
    </source>
</evidence>
<organism evidence="3 4">
    <name type="scientific">Candidatus Thiodictyon syntrophicum</name>
    <dbReference type="NCBI Taxonomy" id="1166950"/>
    <lineage>
        <taxon>Bacteria</taxon>
        <taxon>Pseudomonadati</taxon>
        <taxon>Pseudomonadota</taxon>
        <taxon>Gammaproteobacteria</taxon>
        <taxon>Chromatiales</taxon>
        <taxon>Chromatiaceae</taxon>
        <taxon>Thiodictyon</taxon>
    </lineage>
</organism>
<feature type="region of interest" description="Disordered" evidence="1">
    <location>
        <begin position="1"/>
        <end position="20"/>
    </location>
</feature>
<dbReference type="CDD" id="cd00093">
    <property type="entry name" value="HTH_XRE"/>
    <property type="match status" value="1"/>
</dbReference>
<dbReference type="GO" id="GO:0003677">
    <property type="term" value="F:DNA binding"/>
    <property type="evidence" value="ECO:0007669"/>
    <property type="project" value="InterPro"/>
</dbReference>
<evidence type="ECO:0000313" key="3">
    <source>
        <dbReference type="EMBL" id="AUB79811.1"/>
    </source>
</evidence>
<evidence type="ECO:0000256" key="1">
    <source>
        <dbReference type="SAM" id="MobiDB-lite"/>
    </source>
</evidence>
<dbReference type="OrthoDB" id="129377at2"/>
<accession>A0A2K8U445</accession>
<dbReference type="AlphaFoldDB" id="A0A2K8U445"/>
<name>A0A2K8U445_9GAMM</name>
<dbReference type="SUPFAM" id="SSF47413">
    <property type="entry name" value="lambda repressor-like DNA-binding domains"/>
    <property type="match status" value="1"/>
</dbReference>
<dbReference type="RefSeq" id="WP_100917629.1">
    <property type="nucleotide sequence ID" value="NZ_CP020370.1"/>
</dbReference>
<keyword evidence="4" id="KW-1185">Reference proteome</keyword>
<dbReference type="InterPro" id="IPR010982">
    <property type="entry name" value="Lambda_DNA-bd_dom_sf"/>
</dbReference>
<dbReference type="InterPro" id="IPR001387">
    <property type="entry name" value="Cro/C1-type_HTH"/>
</dbReference>
<gene>
    <name evidence="3" type="ORF">THSYN_01760</name>
</gene>
<dbReference type="KEGG" id="tsy:THSYN_01760"/>
<dbReference type="Proteomes" id="UP000232638">
    <property type="component" value="Chromosome"/>
</dbReference>
<sequence length="90" mass="9920">MSDEHDIPVQASSGNVFSDLGRPDAEEALARVRLAQQIAEVIERKDLSQIEAAALMGIDQPKVSALMRGRLSGFSTDRLFRFEFLQPDCG</sequence>
<evidence type="ECO:0000313" key="4">
    <source>
        <dbReference type="Proteomes" id="UP000232638"/>
    </source>
</evidence>
<protein>
    <recommendedName>
        <fullName evidence="2">HigA2-like helix-turn-helix domain-containing protein</fullName>
    </recommendedName>
</protein>
<dbReference type="Pfam" id="PF13744">
    <property type="entry name" value="HTH_37"/>
    <property type="match status" value="1"/>
</dbReference>
<dbReference type="InterPro" id="IPR039554">
    <property type="entry name" value="HigA2-like_HTH"/>
</dbReference>
<reference evidence="3 4" key="1">
    <citation type="submission" date="2017-03" db="EMBL/GenBank/DDBJ databases">
        <title>Complete genome sequence of Candidatus 'Thiodictyon syntrophicum' sp. nov. strain Cad16T, a photolithoautotroph purple sulfur bacterium isolated from an alpine meromictic lake.</title>
        <authorList>
            <person name="Luedin S.M."/>
            <person name="Pothier J.F."/>
            <person name="Danza F."/>
            <person name="Storelli N."/>
            <person name="Wittwer M."/>
            <person name="Tonolla M."/>
        </authorList>
    </citation>
    <scope>NUCLEOTIDE SEQUENCE [LARGE SCALE GENOMIC DNA]</scope>
    <source>
        <strain evidence="3 4">Cad16T</strain>
    </source>
</reference>
<feature type="domain" description="HigA2-like helix-turn-helix" evidence="2">
    <location>
        <begin position="16"/>
        <end position="82"/>
    </location>
</feature>